<dbReference type="InterPro" id="IPR010982">
    <property type="entry name" value="Lambda_DNA-bd_dom_sf"/>
</dbReference>
<reference evidence="2" key="1">
    <citation type="submission" date="2023-08" db="EMBL/GenBank/DDBJ databases">
        <title>Genomic characterization of piscicolin 126 produced by Carnobacterium maltaromaticum CM22 strain isolated from salmon (Salmo salar).</title>
        <authorList>
            <person name="Gonzalez-Gragera E."/>
            <person name="Garcia-Lopez J.D."/>
            <person name="Teso-Perez C."/>
            <person name="Gimenez-Hernandez I."/>
            <person name="Peralta-Sanchez J.M."/>
            <person name="Valdivia E."/>
            <person name="Montalban-Lopez M."/>
            <person name="Martin-Platero A.M."/>
            <person name="Banos A."/>
            <person name="Martinez-Bueno M."/>
        </authorList>
    </citation>
    <scope>NUCLEOTIDE SEQUENCE</scope>
    <source>
        <strain evidence="2">CM22</strain>
    </source>
</reference>
<sequence>MSKLEKDTDKLMHSLKKATDFKTLFSQHQENLIEEELKLYLTELLSKKNVTKAEVMRKSGISEATGYQYFDGKRKPSREKLIALAIGFGMDVDETNDLLKKTGYAKLYPKHKWDAIVIFGMSHSQSLIEIDELLFDAQLKTFSEG</sequence>
<dbReference type="InterPro" id="IPR001387">
    <property type="entry name" value="Cro/C1-type_HTH"/>
</dbReference>
<proteinExistence type="predicted"/>
<accession>A0AAW9K3F9</accession>
<dbReference type="AlphaFoldDB" id="A0AAW9K3F9"/>
<dbReference type="SUPFAM" id="SSF47413">
    <property type="entry name" value="lambda repressor-like DNA-binding domains"/>
    <property type="match status" value="1"/>
</dbReference>
<dbReference type="EMBL" id="JAVBVO010000005">
    <property type="protein sequence ID" value="MDZ5760350.1"/>
    <property type="molecule type" value="Genomic_DNA"/>
</dbReference>
<name>A0AAW9K3F9_CARML</name>
<gene>
    <name evidence="2" type="ORF">RAK27_17055</name>
</gene>
<feature type="domain" description="HTH cro/C1-type" evidence="1">
    <location>
        <begin position="41"/>
        <end position="95"/>
    </location>
</feature>
<dbReference type="PROSITE" id="PS50943">
    <property type="entry name" value="HTH_CROC1"/>
    <property type="match status" value="1"/>
</dbReference>
<dbReference type="GO" id="GO:0003677">
    <property type="term" value="F:DNA binding"/>
    <property type="evidence" value="ECO:0007669"/>
    <property type="project" value="InterPro"/>
</dbReference>
<dbReference type="Gene3D" id="1.10.260.40">
    <property type="entry name" value="lambda repressor-like DNA-binding domains"/>
    <property type="match status" value="1"/>
</dbReference>
<evidence type="ECO:0000259" key="1">
    <source>
        <dbReference type="PROSITE" id="PS50943"/>
    </source>
</evidence>
<dbReference type="Proteomes" id="UP001290462">
    <property type="component" value="Unassembled WGS sequence"/>
</dbReference>
<organism evidence="2 3">
    <name type="scientific">Carnobacterium maltaromaticum</name>
    <name type="common">Carnobacterium piscicola</name>
    <dbReference type="NCBI Taxonomy" id="2751"/>
    <lineage>
        <taxon>Bacteria</taxon>
        <taxon>Bacillati</taxon>
        <taxon>Bacillota</taxon>
        <taxon>Bacilli</taxon>
        <taxon>Lactobacillales</taxon>
        <taxon>Carnobacteriaceae</taxon>
        <taxon>Carnobacterium</taxon>
    </lineage>
</organism>
<dbReference type="SMART" id="SM00530">
    <property type="entry name" value="HTH_XRE"/>
    <property type="match status" value="1"/>
</dbReference>
<comment type="caution">
    <text evidence="2">The sequence shown here is derived from an EMBL/GenBank/DDBJ whole genome shotgun (WGS) entry which is preliminary data.</text>
</comment>
<dbReference type="RefSeq" id="WP_231857787.1">
    <property type="nucleotide sequence ID" value="NZ_CBCPKA010000001.1"/>
</dbReference>
<evidence type="ECO:0000313" key="3">
    <source>
        <dbReference type="Proteomes" id="UP001290462"/>
    </source>
</evidence>
<dbReference type="CDD" id="cd00093">
    <property type="entry name" value="HTH_XRE"/>
    <property type="match status" value="1"/>
</dbReference>
<evidence type="ECO:0000313" key="2">
    <source>
        <dbReference type="EMBL" id="MDZ5760350.1"/>
    </source>
</evidence>
<protein>
    <submittedName>
        <fullName evidence="2">XRE family transcriptional regulator</fullName>
    </submittedName>
</protein>